<evidence type="ECO:0000313" key="2">
    <source>
        <dbReference type="Proteomes" id="UP000094043"/>
    </source>
</evidence>
<dbReference type="VEuPathDB" id="FungiDB:L203_02073"/>
<dbReference type="RefSeq" id="XP_066070192.1">
    <property type="nucleotide sequence ID" value="XM_066214095.1"/>
</dbReference>
<reference evidence="1" key="1">
    <citation type="submission" date="2016-06" db="EMBL/GenBank/DDBJ databases">
        <authorList>
            <person name="Cuomo C."/>
            <person name="Litvintseva A."/>
            <person name="Heitman J."/>
            <person name="Chen Y."/>
            <person name="Sun S."/>
            <person name="Springer D."/>
            <person name="Dromer F."/>
            <person name="Young S."/>
            <person name="Zeng Q."/>
            <person name="Chapman S."/>
            <person name="Gujja S."/>
            <person name="Saif S."/>
            <person name="Birren B."/>
        </authorList>
    </citation>
    <scope>NUCLEOTIDE SEQUENCE</scope>
    <source>
        <strain evidence="1">CBS 7841</strain>
    </source>
</reference>
<dbReference type="AlphaFoldDB" id="A0A1E3ILP3"/>
<dbReference type="PANTHER" id="PTHR34071:SF2">
    <property type="entry name" value="FLAVIN-NUCLEOTIDE-BINDING PROTEIN"/>
    <property type="match status" value="1"/>
</dbReference>
<dbReference type="GeneID" id="91088927"/>
<dbReference type="KEGG" id="cdep:91088927"/>
<dbReference type="Proteomes" id="UP000094043">
    <property type="component" value="Chromosome 5"/>
</dbReference>
<name>A0A1E3ILP3_9TREE</name>
<dbReference type="PANTHER" id="PTHR34071">
    <property type="entry name" value="5-NITROIMIDAZOLE ANTIBIOTICS RESISTANCE PROTEIN, NIMA-FAMILY-RELATED PROTEIN-RELATED"/>
    <property type="match status" value="1"/>
</dbReference>
<sequence length="273" mass="30252">MTTLSADIRLYKQRASYSIFAALHIFSESPVAHVAFIHPGDKPGEGQKREETLMNLPLIMVIVQDGEDDEDPESYVVYLHTHKHAGVVEAVQRGLETLTATTTQIDGMILSPTAHNHTLNYRSATLHLYKPSVLCDSSDHAEKTDALAAVTNTVVGYDRIKDVGMPIKANVEGTAIVRCRIKTFSCKQRYGAFSGEQEPILEAPENDQGQAFQGVVPCWTQWGQPLGFGRDRAEVEQIFKEKGDKGRNFSERVAWANEDVAIEGLGKRRGAQR</sequence>
<dbReference type="OrthoDB" id="444432at2759"/>
<organism evidence="1 2">
    <name type="scientific">Cryptococcus depauperatus CBS 7841</name>
    <dbReference type="NCBI Taxonomy" id="1295531"/>
    <lineage>
        <taxon>Eukaryota</taxon>
        <taxon>Fungi</taxon>
        <taxon>Dikarya</taxon>
        <taxon>Basidiomycota</taxon>
        <taxon>Agaricomycotina</taxon>
        <taxon>Tremellomycetes</taxon>
        <taxon>Tremellales</taxon>
        <taxon>Cryptococcaceae</taxon>
        <taxon>Cryptococcus</taxon>
    </lineage>
</organism>
<accession>A0A1E3ILP3</accession>
<protein>
    <submittedName>
        <fullName evidence="1">Uncharacterized protein</fullName>
    </submittedName>
</protein>
<proteinExistence type="predicted"/>
<gene>
    <name evidence="1" type="ORF">L203_104717</name>
</gene>
<reference evidence="1" key="2">
    <citation type="journal article" date="2022" name="Elife">
        <title>Obligate sexual reproduction of a homothallic fungus closely related to the Cryptococcus pathogenic species complex.</title>
        <authorList>
            <person name="Passer A.R."/>
            <person name="Clancey S.A."/>
            <person name="Shea T."/>
            <person name="David-Palma M."/>
            <person name="Averette A.F."/>
            <person name="Boekhout T."/>
            <person name="Porcel B.M."/>
            <person name="Nowrousian M."/>
            <person name="Cuomo C.A."/>
            <person name="Sun S."/>
            <person name="Heitman J."/>
            <person name="Coelho M.A."/>
        </authorList>
    </citation>
    <scope>NUCLEOTIDE SEQUENCE</scope>
    <source>
        <strain evidence="1">CBS 7841</strain>
    </source>
</reference>
<dbReference type="Gene3D" id="2.30.110.10">
    <property type="entry name" value="Electron Transport, Fmn-binding Protein, Chain A"/>
    <property type="match status" value="1"/>
</dbReference>
<dbReference type="SUPFAM" id="SSF50475">
    <property type="entry name" value="FMN-binding split barrel"/>
    <property type="match status" value="1"/>
</dbReference>
<dbReference type="InterPro" id="IPR012349">
    <property type="entry name" value="Split_barrel_FMN-bd"/>
</dbReference>
<reference evidence="1" key="3">
    <citation type="submission" date="2024-01" db="EMBL/GenBank/DDBJ databases">
        <authorList>
            <person name="Coelho M.A."/>
            <person name="David-Palma M."/>
            <person name="Shea T."/>
            <person name="Sun S."/>
            <person name="Cuomo C.A."/>
            <person name="Heitman J."/>
        </authorList>
    </citation>
    <scope>NUCLEOTIDE SEQUENCE</scope>
    <source>
        <strain evidence="1">CBS 7841</strain>
    </source>
</reference>
<keyword evidence="2" id="KW-1185">Reference proteome</keyword>
<evidence type="ECO:0000313" key="1">
    <source>
        <dbReference type="EMBL" id="WVN89492.1"/>
    </source>
</evidence>
<dbReference type="EMBL" id="CP143788">
    <property type="protein sequence ID" value="WVN89492.1"/>
    <property type="molecule type" value="Genomic_DNA"/>
</dbReference>